<reference evidence="7" key="1">
    <citation type="submission" date="2025-08" db="UniProtKB">
        <authorList>
            <consortium name="RefSeq"/>
        </authorList>
    </citation>
    <scope>IDENTIFICATION</scope>
</reference>
<dbReference type="CDD" id="cd00191">
    <property type="entry name" value="TY"/>
    <property type="match status" value="1"/>
</dbReference>
<dbReference type="GO" id="GO:0016020">
    <property type="term" value="C:membrane"/>
    <property type="evidence" value="ECO:0007669"/>
    <property type="project" value="InterPro"/>
</dbReference>
<evidence type="ECO:0000313" key="7">
    <source>
        <dbReference type="RefSeq" id="XP_033792257.1"/>
    </source>
</evidence>
<dbReference type="AlphaFoldDB" id="A0A6P8PVS9"/>
<keyword evidence="3" id="KW-0472">Membrane</keyword>
<keyword evidence="6" id="KW-1185">Reference proteome</keyword>
<dbReference type="PANTHER" id="PTHR14168:SF4">
    <property type="entry name" value="EPITHELIAL CELL ADHESION MOLECULE PRECURSOR"/>
    <property type="match status" value="1"/>
</dbReference>
<dbReference type="PANTHER" id="PTHR14168">
    <property type="entry name" value="TUMOR-ASSOCIATED CALCIUM SIGNAL TRANSDUCER"/>
    <property type="match status" value="1"/>
</dbReference>
<dbReference type="PROSITE" id="PS51162">
    <property type="entry name" value="THYROGLOBULIN_1_2"/>
    <property type="match status" value="1"/>
</dbReference>
<dbReference type="CTD" id="4072"/>
<evidence type="ECO:0000259" key="5">
    <source>
        <dbReference type="PROSITE" id="PS51162"/>
    </source>
</evidence>
<feature type="signal peptide" evidence="4">
    <location>
        <begin position="1"/>
        <end position="19"/>
    </location>
</feature>
<dbReference type="Gene3D" id="4.10.800.10">
    <property type="entry name" value="Thyroglobulin type-1"/>
    <property type="match status" value="1"/>
</dbReference>
<evidence type="ECO:0000256" key="1">
    <source>
        <dbReference type="ARBA" id="ARBA00023157"/>
    </source>
</evidence>
<dbReference type="KEGG" id="gsh:117356742"/>
<feature type="chain" id="PRO_5028470060" evidence="4">
    <location>
        <begin position="20"/>
        <end position="313"/>
    </location>
</feature>
<dbReference type="OrthoDB" id="8953056at2759"/>
<evidence type="ECO:0000256" key="2">
    <source>
        <dbReference type="PROSITE-ProRule" id="PRU00500"/>
    </source>
</evidence>
<keyword evidence="1" id="KW-1015">Disulfide bond</keyword>
<dbReference type="RefSeq" id="XP_033792257.1">
    <property type="nucleotide sequence ID" value="XM_033936366.1"/>
</dbReference>
<dbReference type="InParanoid" id="A0A6P8PVS9"/>
<dbReference type="InterPro" id="IPR036857">
    <property type="entry name" value="Thyroglobulin_1_sf"/>
</dbReference>
<dbReference type="FunCoup" id="A0A6P8PVS9">
    <property type="interactions" value="105"/>
</dbReference>
<organism evidence="6 7">
    <name type="scientific">Geotrypetes seraphini</name>
    <name type="common">Gaboon caecilian</name>
    <name type="synonym">Caecilia seraphini</name>
    <dbReference type="NCBI Taxonomy" id="260995"/>
    <lineage>
        <taxon>Eukaryota</taxon>
        <taxon>Metazoa</taxon>
        <taxon>Chordata</taxon>
        <taxon>Craniata</taxon>
        <taxon>Vertebrata</taxon>
        <taxon>Euteleostomi</taxon>
        <taxon>Amphibia</taxon>
        <taxon>Gymnophiona</taxon>
        <taxon>Geotrypetes</taxon>
    </lineage>
</organism>
<accession>A0A6P8PVS9</accession>
<feature type="domain" description="Thyroglobulin type-1" evidence="5">
    <location>
        <begin position="63"/>
        <end position="136"/>
    </location>
</feature>
<dbReference type="InterPro" id="IPR000716">
    <property type="entry name" value="Thyroglobulin_1"/>
</dbReference>
<dbReference type="InterPro" id="IPR043406">
    <property type="entry name" value="EPCAM/Trop-2"/>
</dbReference>
<dbReference type="Pfam" id="PF21283">
    <property type="entry name" value="EPCAM-Trop-2_C"/>
    <property type="match status" value="1"/>
</dbReference>
<dbReference type="InterPro" id="IPR049420">
    <property type="entry name" value="EPCAM-Trop-2_C"/>
</dbReference>
<evidence type="ECO:0000256" key="3">
    <source>
        <dbReference type="SAM" id="Phobius"/>
    </source>
</evidence>
<dbReference type="Proteomes" id="UP000515159">
    <property type="component" value="Chromosome 3"/>
</dbReference>
<keyword evidence="3" id="KW-0812">Transmembrane</keyword>
<gene>
    <name evidence="7" type="primary">EPCAM</name>
</gene>
<evidence type="ECO:0000256" key="4">
    <source>
        <dbReference type="SAM" id="SignalP"/>
    </source>
</evidence>
<evidence type="ECO:0000313" key="6">
    <source>
        <dbReference type="Proteomes" id="UP000515159"/>
    </source>
</evidence>
<keyword evidence="3" id="KW-1133">Transmembrane helix</keyword>
<dbReference type="PROSITE" id="PS00484">
    <property type="entry name" value="THYROGLOBULIN_1_1"/>
    <property type="match status" value="1"/>
</dbReference>
<name>A0A6P8PVS9_GEOSA</name>
<comment type="caution">
    <text evidence="2">Lacks conserved residue(s) required for the propagation of feature annotation.</text>
</comment>
<dbReference type="Pfam" id="PF00086">
    <property type="entry name" value="Thyroglobulin_1"/>
    <property type="match status" value="1"/>
</dbReference>
<dbReference type="GeneID" id="117356742"/>
<feature type="transmembrane region" description="Helical" evidence="3">
    <location>
        <begin position="266"/>
        <end position="288"/>
    </location>
</feature>
<sequence>MTIQLAALLLVVLVAAASAQSPAPDCDLCATHKDGKCEKSGDSCECTFFVAKDKMTLDCTKLIPKCVLMRKEMVATKGGRRLRPDTAVVDNDGIYLADCEVNGNFKARQCNDTETCWCVNSAGVRRTDKGGKDWKCPELVRTFWIQIELKQNGTAKLAFPALKQAITKTISKRYGLKENHVNEVEYKEPYIIIDLMQNGTEKTAGDVDITEVAYYMEKDIKGESLLPLDNQFEILVDGAPLSIEQVKIFYMDEKLPEFSMKHLTPGVIAVIVVVVLAIVMGIVVLVLTRRRRSGKYQKAEMKEMGEMQSNLNS</sequence>
<keyword evidence="4" id="KW-0732">Signal</keyword>
<proteinExistence type="predicted"/>
<dbReference type="SMART" id="SM00211">
    <property type="entry name" value="TY"/>
    <property type="match status" value="1"/>
</dbReference>
<protein>
    <submittedName>
        <fullName evidence="7">Epithelial cell adhesion molecule</fullName>
    </submittedName>
</protein>
<dbReference type="SUPFAM" id="SSF57610">
    <property type="entry name" value="Thyroglobulin type-1 domain"/>
    <property type="match status" value="1"/>
</dbReference>